<gene>
    <name evidence="2" type="ORF">POCULU_LOCUS3742</name>
</gene>
<keyword evidence="3" id="KW-1185">Reference proteome</keyword>
<evidence type="ECO:0000313" key="2">
    <source>
        <dbReference type="EMBL" id="CAG8524370.1"/>
    </source>
</evidence>
<feature type="domain" description="S-adenosylmethionine-dependent methyltransferase Rv2258c-like winged HTH" evidence="1">
    <location>
        <begin position="22"/>
        <end position="58"/>
    </location>
</feature>
<comment type="caution">
    <text evidence="2">The sequence shown here is derived from an EMBL/GenBank/DDBJ whole genome shotgun (WGS) entry which is preliminary data.</text>
</comment>
<accession>A0A9N9AD65</accession>
<dbReference type="PANTHER" id="PTHR45128:SF1">
    <property type="entry name" value="S-ADENOSYLMETHIONINE-DEPENDENT METHYLTRANSFERASE RV2258C"/>
    <property type="match status" value="1"/>
</dbReference>
<organism evidence="2 3">
    <name type="scientific">Paraglomus occultum</name>
    <dbReference type="NCBI Taxonomy" id="144539"/>
    <lineage>
        <taxon>Eukaryota</taxon>
        <taxon>Fungi</taxon>
        <taxon>Fungi incertae sedis</taxon>
        <taxon>Mucoromycota</taxon>
        <taxon>Glomeromycotina</taxon>
        <taxon>Glomeromycetes</taxon>
        <taxon>Paraglomerales</taxon>
        <taxon>Paraglomeraceae</taxon>
        <taxon>Paraglomus</taxon>
    </lineage>
</organism>
<sequence>MISIALDIALDSLIRFATFLSRARLFHEHYITEWLGDMVIIEYDSELKTYRLPKKHACINWKAGPDSLAVFVQYTRFLDQYRLPRLLDSFEKGCKLSTLAVDAVLSILNTFRIALSEEVDEYDVTVIDPMIVLMQDINTSTDLEKNVLHPLGPSLYTISTMYFMAVSLAHNGMELGTCWSGRLATLKQLKNVKSENV</sequence>
<dbReference type="InterPro" id="IPR053173">
    <property type="entry name" value="SAM-binding_MTase"/>
</dbReference>
<dbReference type="EMBL" id="CAJVPJ010000436">
    <property type="protein sequence ID" value="CAG8524370.1"/>
    <property type="molecule type" value="Genomic_DNA"/>
</dbReference>
<dbReference type="Proteomes" id="UP000789572">
    <property type="component" value="Unassembled WGS sequence"/>
</dbReference>
<reference evidence="2" key="1">
    <citation type="submission" date="2021-06" db="EMBL/GenBank/DDBJ databases">
        <authorList>
            <person name="Kallberg Y."/>
            <person name="Tangrot J."/>
            <person name="Rosling A."/>
        </authorList>
    </citation>
    <scope>NUCLEOTIDE SEQUENCE</scope>
    <source>
        <strain evidence="2">IA702</strain>
    </source>
</reference>
<evidence type="ECO:0000313" key="3">
    <source>
        <dbReference type="Proteomes" id="UP000789572"/>
    </source>
</evidence>
<evidence type="ECO:0000259" key="1">
    <source>
        <dbReference type="Pfam" id="PF21320"/>
    </source>
</evidence>
<dbReference type="InterPro" id="IPR048711">
    <property type="entry name" value="WHD_Rv2258c"/>
</dbReference>
<protein>
    <submittedName>
        <fullName evidence="2">5967_t:CDS:1</fullName>
    </submittedName>
</protein>
<dbReference type="PANTHER" id="PTHR45128">
    <property type="entry name" value="METHYLTRANSFERASE TYPE 11"/>
    <property type="match status" value="1"/>
</dbReference>
<proteinExistence type="predicted"/>
<name>A0A9N9AD65_9GLOM</name>
<dbReference type="Pfam" id="PF21320">
    <property type="entry name" value="WHD_Rv2258c"/>
    <property type="match status" value="1"/>
</dbReference>
<dbReference type="AlphaFoldDB" id="A0A9N9AD65"/>